<feature type="compositionally biased region" description="Basic and acidic residues" evidence="1">
    <location>
        <begin position="13"/>
        <end position="25"/>
    </location>
</feature>
<reference evidence="2 3" key="1">
    <citation type="journal article" date="1979" name="Int. J. Syst. Evol. Microbiol.">
        <title>Bacillus globisporus subsp. marinus subsp. nov.</title>
        <authorList>
            <person name="Liu H."/>
        </authorList>
    </citation>
    <scope>NUCLEOTIDE SEQUENCE [LARGE SCALE GENOMIC DNA]</scope>
    <source>
        <strain evidence="2 3">DSM 1297</strain>
    </source>
</reference>
<evidence type="ECO:0008006" key="4">
    <source>
        <dbReference type="Google" id="ProtNLM"/>
    </source>
</evidence>
<gene>
    <name evidence="2" type="ORF">AB1471_07040</name>
</gene>
<evidence type="ECO:0000313" key="2">
    <source>
        <dbReference type="EMBL" id="MEW9501555.1"/>
    </source>
</evidence>
<protein>
    <recommendedName>
        <fullName evidence="4">Competence protein</fullName>
    </recommendedName>
</protein>
<name>A0ABV3Q2I1_9BACL</name>
<dbReference type="EMBL" id="JBFMIA010000004">
    <property type="protein sequence ID" value="MEW9501555.1"/>
    <property type="molecule type" value="Genomic_DNA"/>
</dbReference>
<comment type="caution">
    <text evidence="2">The sequence shown here is derived from an EMBL/GenBank/DDBJ whole genome shotgun (WGS) entry which is preliminary data.</text>
</comment>
<keyword evidence="3" id="KW-1185">Reference proteome</keyword>
<dbReference type="Proteomes" id="UP001556040">
    <property type="component" value="Unassembled WGS sequence"/>
</dbReference>
<feature type="compositionally biased region" description="Basic residues" evidence="1">
    <location>
        <begin position="1"/>
        <end position="12"/>
    </location>
</feature>
<sequence>MGKRNKSKRFVKQGKDSVSQHDQRFPYHMTYAEAETQKADRENGSSIDPTLGGF</sequence>
<proteinExistence type="predicted"/>
<accession>A0ABV3Q2I1</accession>
<feature type="region of interest" description="Disordered" evidence="1">
    <location>
        <begin position="1"/>
        <end position="54"/>
    </location>
</feature>
<evidence type="ECO:0000313" key="3">
    <source>
        <dbReference type="Proteomes" id="UP001556040"/>
    </source>
</evidence>
<organism evidence="2 3">
    <name type="scientific">Jeotgalibacillus marinus</name>
    <dbReference type="NCBI Taxonomy" id="86667"/>
    <lineage>
        <taxon>Bacteria</taxon>
        <taxon>Bacillati</taxon>
        <taxon>Bacillota</taxon>
        <taxon>Bacilli</taxon>
        <taxon>Bacillales</taxon>
        <taxon>Caryophanaceae</taxon>
        <taxon>Jeotgalibacillus</taxon>
    </lineage>
</organism>
<evidence type="ECO:0000256" key="1">
    <source>
        <dbReference type="SAM" id="MobiDB-lite"/>
    </source>
</evidence>
<dbReference type="RefSeq" id="WP_367779040.1">
    <property type="nucleotide sequence ID" value="NZ_JBFMIA010000004.1"/>
</dbReference>